<keyword evidence="2" id="KW-1185">Reference proteome</keyword>
<comment type="caution">
    <text evidence="1">The sequence shown here is derived from an EMBL/GenBank/DDBJ whole genome shotgun (WGS) entry which is preliminary data.</text>
</comment>
<reference evidence="1 2" key="1">
    <citation type="submission" date="2023-03" db="EMBL/GenBank/DDBJ databases">
        <title>WGS of Gossypium arboreum.</title>
        <authorList>
            <person name="Yu D."/>
        </authorList>
    </citation>
    <scope>NUCLEOTIDE SEQUENCE [LARGE SCALE GENOMIC DNA]</scope>
    <source>
        <tissue evidence="1">Leaf</tissue>
    </source>
</reference>
<organism evidence="1 2">
    <name type="scientific">Gossypium arboreum</name>
    <name type="common">Tree cotton</name>
    <name type="synonym">Gossypium nanking</name>
    <dbReference type="NCBI Taxonomy" id="29729"/>
    <lineage>
        <taxon>Eukaryota</taxon>
        <taxon>Viridiplantae</taxon>
        <taxon>Streptophyta</taxon>
        <taxon>Embryophyta</taxon>
        <taxon>Tracheophyta</taxon>
        <taxon>Spermatophyta</taxon>
        <taxon>Magnoliopsida</taxon>
        <taxon>eudicotyledons</taxon>
        <taxon>Gunneridae</taxon>
        <taxon>Pentapetalae</taxon>
        <taxon>rosids</taxon>
        <taxon>malvids</taxon>
        <taxon>Malvales</taxon>
        <taxon>Malvaceae</taxon>
        <taxon>Malvoideae</taxon>
        <taxon>Gossypium</taxon>
    </lineage>
</organism>
<dbReference type="Proteomes" id="UP001358586">
    <property type="component" value="Chromosome 7"/>
</dbReference>
<gene>
    <name evidence="1" type="ORF">PVK06_024261</name>
</gene>
<protein>
    <submittedName>
        <fullName evidence="1">Uncharacterized protein</fullName>
    </submittedName>
</protein>
<evidence type="ECO:0000313" key="2">
    <source>
        <dbReference type="Proteomes" id="UP001358586"/>
    </source>
</evidence>
<evidence type="ECO:0000313" key="1">
    <source>
        <dbReference type="EMBL" id="KAK5819284.1"/>
    </source>
</evidence>
<sequence>MVAILTALFIEGREVDEWHISFDEGEEEIEREAALNDRGMGYRRSISVKRRGGLGGLQIVKDLPLD</sequence>
<dbReference type="EMBL" id="JARKNE010000007">
    <property type="protein sequence ID" value="KAK5819284.1"/>
    <property type="molecule type" value="Genomic_DNA"/>
</dbReference>
<name>A0ABR0PDV5_GOSAR</name>
<proteinExistence type="predicted"/>
<accession>A0ABR0PDV5</accession>